<keyword evidence="4 7" id="KW-1133">Transmembrane helix</keyword>
<evidence type="ECO:0000313" key="9">
    <source>
        <dbReference type="Proteomes" id="UP000292424"/>
    </source>
</evidence>
<feature type="transmembrane region" description="Helical" evidence="7">
    <location>
        <begin position="368"/>
        <end position="388"/>
    </location>
</feature>
<dbReference type="RefSeq" id="WP_131328549.1">
    <property type="nucleotide sequence ID" value="NZ_CP044016.1"/>
</dbReference>
<dbReference type="EMBL" id="CP044016">
    <property type="protein sequence ID" value="QES87660.1"/>
    <property type="molecule type" value="Genomic_DNA"/>
</dbReference>
<feature type="transmembrane region" description="Helical" evidence="7">
    <location>
        <begin position="100"/>
        <end position="119"/>
    </location>
</feature>
<dbReference type="PANTHER" id="PTHR33529:SF6">
    <property type="entry name" value="YJGP_YJGQ FAMILY PERMEASE"/>
    <property type="match status" value="1"/>
</dbReference>
<dbReference type="AlphaFoldDB" id="A0A5P2G1E9"/>
<feature type="transmembrane region" description="Helical" evidence="7">
    <location>
        <begin position="425"/>
        <end position="445"/>
    </location>
</feature>
<evidence type="ECO:0000256" key="3">
    <source>
        <dbReference type="ARBA" id="ARBA00022692"/>
    </source>
</evidence>
<protein>
    <submittedName>
        <fullName evidence="8">YjgP/YjgQ family permease</fullName>
    </submittedName>
</protein>
<dbReference type="Pfam" id="PF03739">
    <property type="entry name" value="LptF_LptG"/>
    <property type="match status" value="1"/>
</dbReference>
<evidence type="ECO:0000256" key="1">
    <source>
        <dbReference type="ARBA" id="ARBA00004651"/>
    </source>
</evidence>
<evidence type="ECO:0000256" key="6">
    <source>
        <dbReference type="SAM" id="Coils"/>
    </source>
</evidence>
<dbReference type="OrthoDB" id="1096108at2"/>
<dbReference type="GO" id="GO:0043190">
    <property type="term" value="C:ATP-binding cassette (ABC) transporter complex"/>
    <property type="evidence" value="ECO:0007669"/>
    <property type="project" value="TreeGrafter"/>
</dbReference>
<evidence type="ECO:0000256" key="2">
    <source>
        <dbReference type="ARBA" id="ARBA00022475"/>
    </source>
</evidence>
<gene>
    <name evidence="8" type="ORF">E0W69_002920</name>
</gene>
<dbReference type="GO" id="GO:0015920">
    <property type="term" value="P:lipopolysaccharide transport"/>
    <property type="evidence" value="ECO:0007669"/>
    <property type="project" value="TreeGrafter"/>
</dbReference>
<keyword evidence="2" id="KW-1003">Cell membrane</keyword>
<feature type="transmembrane region" description="Helical" evidence="7">
    <location>
        <begin position="12"/>
        <end position="34"/>
    </location>
</feature>
<dbReference type="KEGG" id="arac:E0W69_002920"/>
<evidence type="ECO:0000256" key="5">
    <source>
        <dbReference type="ARBA" id="ARBA00023136"/>
    </source>
</evidence>
<feature type="transmembrane region" description="Helical" evidence="7">
    <location>
        <begin position="54"/>
        <end position="79"/>
    </location>
</feature>
<proteinExistence type="predicted"/>
<keyword evidence="9" id="KW-1185">Reference proteome</keyword>
<keyword evidence="3 7" id="KW-0812">Transmembrane</keyword>
<organism evidence="8 9">
    <name type="scientific">Rhizosphaericola mali</name>
    <dbReference type="NCBI Taxonomy" id="2545455"/>
    <lineage>
        <taxon>Bacteria</taxon>
        <taxon>Pseudomonadati</taxon>
        <taxon>Bacteroidota</taxon>
        <taxon>Chitinophagia</taxon>
        <taxon>Chitinophagales</taxon>
        <taxon>Chitinophagaceae</taxon>
        <taxon>Rhizosphaericola</taxon>
    </lineage>
</organism>
<dbReference type="Proteomes" id="UP000292424">
    <property type="component" value="Chromosome"/>
</dbReference>
<comment type="subcellular location">
    <subcellularLocation>
        <location evidence="1">Cell membrane</location>
        <topology evidence="1">Multi-pass membrane protein</topology>
    </subcellularLocation>
</comment>
<dbReference type="PANTHER" id="PTHR33529">
    <property type="entry name" value="SLR0882 PROTEIN-RELATED"/>
    <property type="match status" value="1"/>
</dbReference>
<evidence type="ECO:0000313" key="8">
    <source>
        <dbReference type="EMBL" id="QES87660.1"/>
    </source>
</evidence>
<accession>A0A5P2G1E9</accession>
<evidence type="ECO:0000256" key="7">
    <source>
        <dbReference type="SAM" id="Phobius"/>
    </source>
</evidence>
<reference evidence="8 9" key="1">
    <citation type="submission" date="2019-09" db="EMBL/GenBank/DDBJ databases">
        <title>Complete genome sequence of Arachidicoccus sp. B3-10 isolated from apple orchard soil.</title>
        <authorList>
            <person name="Kim H.S."/>
            <person name="Han K.-I."/>
            <person name="Suh M.K."/>
            <person name="Lee K.C."/>
            <person name="Eom M.K."/>
            <person name="Kim J.-S."/>
            <person name="Kang S.W."/>
            <person name="Sin Y."/>
            <person name="Lee J.-S."/>
        </authorList>
    </citation>
    <scope>NUCLEOTIDE SEQUENCE [LARGE SCALE GENOMIC DNA]</scope>
    <source>
        <strain evidence="8 9">B3-10</strain>
    </source>
</reference>
<evidence type="ECO:0000256" key="4">
    <source>
        <dbReference type="ARBA" id="ARBA00022989"/>
    </source>
</evidence>
<feature type="coiled-coil region" evidence="6">
    <location>
        <begin position="329"/>
        <end position="363"/>
    </location>
</feature>
<feature type="transmembrane region" description="Helical" evidence="7">
    <location>
        <begin position="395"/>
        <end position="413"/>
    </location>
</feature>
<name>A0A5P2G1E9_9BACT</name>
<keyword evidence="5 7" id="KW-0472">Membrane</keyword>
<sequence length="479" mass="54466">MIKKLDKLILRAFVGPFIATFLISLFVLVMQFFWLWIDDFVGKGLDVFTIAKMIGFVAATCVPLALPLSLLLSSIMTFGSMGESFELVAIKSSGVPLTRFMRPLTVVTILLSLVAFYFANNLIPIANLKMNRMRYDIVKTKPALDIKAGVFYDKMSGFVIKIGEKDKDNMHIRDVIILEKNQGLQDNLMVAKSGLMSMTPDKSSLQFTLNDGWRYEEEGRNNDLNTQFTRTGFKEYKKLFDLSTFKMTETNEEGFKSDPKMLTVGQLSPSIDSLYKLDTLQQIRRRNDLTPYFYFVRYQDSTWAKANPKAKLKKSYFNTLKDTFQLEVVQRVNNSLQSVKSNLDVAQNDNKSAQETIRKYKIEWHRKFTLSAACLILFLIGAPLGSIIRKGGLGAPLLFAIIFFVIFYIFNTVGEKIAKQGVVPVWAGMWLSSAILLPVGIFLMVKALNDSQILGKEVWFRIGKAIKKILPQKKKEIEE</sequence>
<dbReference type="InterPro" id="IPR005495">
    <property type="entry name" value="LptG/LptF_permease"/>
</dbReference>
<keyword evidence="6" id="KW-0175">Coiled coil</keyword>